<dbReference type="InterPro" id="IPR047650">
    <property type="entry name" value="Transpos_IS110"/>
</dbReference>
<keyword evidence="5" id="KW-1185">Reference proteome</keyword>
<dbReference type="InterPro" id="IPR002525">
    <property type="entry name" value="Transp_IS110-like_N"/>
</dbReference>
<dbReference type="AlphaFoldDB" id="A0A1H0CHV5"/>
<dbReference type="Pfam" id="PF01548">
    <property type="entry name" value="DEDD_Tnp_IS110"/>
    <property type="match status" value="1"/>
</dbReference>
<reference evidence="5" key="1">
    <citation type="submission" date="2016-10" db="EMBL/GenBank/DDBJ databases">
        <authorList>
            <person name="Varghese N."/>
            <person name="Submissions S."/>
        </authorList>
    </citation>
    <scope>NUCLEOTIDE SEQUENCE [LARGE SCALE GENOMIC DNA]</scope>
    <source>
        <strain evidence="5">CGMCC 1.6494</strain>
    </source>
</reference>
<keyword evidence="1" id="KW-0175">Coiled coil</keyword>
<dbReference type="GO" id="GO:0004803">
    <property type="term" value="F:transposase activity"/>
    <property type="evidence" value="ECO:0007669"/>
    <property type="project" value="InterPro"/>
</dbReference>
<feature type="coiled-coil region" evidence="1">
    <location>
        <begin position="129"/>
        <end position="192"/>
    </location>
</feature>
<evidence type="ECO:0000256" key="1">
    <source>
        <dbReference type="SAM" id="Coils"/>
    </source>
</evidence>
<evidence type="ECO:0000313" key="5">
    <source>
        <dbReference type="Proteomes" id="UP000199677"/>
    </source>
</evidence>
<protein>
    <submittedName>
        <fullName evidence="4">Transposase</fullName>
    </submittedName>
</protein>
<dbReference type="RefSeq" id="WP_089704956.1">
    <property type="nucleotide sequence ID" value="NZ_FNII01000006.1"/>
</dbReference>
<evidence type="ECO:0000313" key="4">
    <source>
        <dbReference type="EMBL" id="SDN57456.1"/>
    </source>
</evidence>
<accession>A0A1H0CHV5</accession>
<evidence type="ECO:0000259" key="3">
    <source>
        <dbReference type="Pfam" id="PF02371"/>
    </source>
</evidence>
<dbReference type="OrthoDB" id="9795150at2"/>
<feature type="domain" description="Transposase IS110-like N-terminal" evidence="2">
    <location>
        <begin position="4"/>
        <end position="155"/>
    </location>
</feature>
<sequence length="325" mass="36809">MAYIGIDVSKQKLDCLWVRDLSKGKVKTKVFPNRHQDYPGLLDWLIKQTGEDVDNLHVYLEATSIYHEPLAYWLHDVGVTVYVLNPAQVRHHAKGMGVRSKTDRKDSMMLARYGIERNPQPWQPEPTEVRELKRLINRLEAVEDDLQRERNRLEKAEFNTDTKASESISYMLVALEREVQRLQQAITDHFEAHPPLKQDRQLLESIPGIGNVLSARLVATLRSRDFRSARQAAAFLGLVPILKESGTSVKLRSHLSKAGAPSIRRKLYMAAVVSTRCNPGVSEQFARLKARGKPTLSALGAAMRKLVHIAFGVLKSQSEYRPQGT</sequence>
<dbReference type="Pfam" id="PF02371">
    <property type="entry name" value="Transposase_20"/>
    <property type="match status" value="1"/>
</dbReference>
<dbReference type="InterPro" id="IPR003346">
    <property type="entry name" value="Transposase_20"/>
</dbReference>
<dbReference type="GO" id="GO:0003677">
    <property type="term" value="F:DNA binding"/>
    <property type="evidence" value="ECO:0007669"/>
    <property type="project" value="InterPro"/>
</dbReference>
<dbReference type="Proteomes" id="UP000199677">
    <property type="component" value="Unassembled WGS sequence"/>
</dbReference>
<feature type="domain" description="Transposase IS116/IS110/IS902 C-terminal" evidence="3">
    <location>
        <begin position="201"/>
        <end position="284"/>
    </location>
</feature>
<dbReference type="PANTHER" id="PTHR33055">
    <property type="entry name" value="TRANSPOSASE FOR INSERTION SEQUENCE ELEMENT IS1111A"/>
    <property type="match status" value="1"/>
</dbReference>
<dbReference type="NCBIfam" id="NF033542">
    <property type="entry name" value="transpos_IS110"/>
    <property type="match status" value="1"/>
</dbReference>
<proteinExistence type="predicted"/>
<evidence type="ECO:0000259" key="2">
    <source>
        <dbReference type="Pfam" id="PF01548"/>
    </source>
</evidence>
<organism evidence="4 5">
    <name type="scientific">Vreelandella arcis</name>
    <dbReference type="NCBI Taxonomy" id="416873"/>
    <lineage>
        <taxon>Bacteria</taxon>
        <taxon>Pseudomonadati</taxon>
        <taxon>Pseudomonadota</taxon>
        <taxon>Gammaproteobacteria</taxon>
        <taxon>Oceanospirillales</taxon>
        <taxon>Halomonadaceae</taxon>
        <taxon>Vreelandella</taxon>
    </lineage>
</organism>
<gene>
    <name evidence="4" type="ORF">SAMN04487951_10664</name>
</gene>
<dbReference type="PANTHER" id="PTHR33055:SF3">
    <property type="entry name" value="PUTATIVE TRANSPOSASE FOR IS117-RELATED"/>
    <property type="match status" value="1"/>
</dbReference>
<name>A0A1H0CHV5_9GAMM</name>
<dbReference type="GO" id="GO:0006313">
    <property type="term" value="P:DNA transposition"/>
    <property type="evidence" value="ECO:0007669"/>
    <property type="project" value="InterPro"/>
</dbReference>
<dbReference type="EMBL" id="FNII01000006">
    <property type="protein sequence ID" value="SDN57456.1"/>
    <property type="molecule type" value="Genomic_DNA"/>
</dbReference>